<evidence type="ECO:0008006" key="5">
    <source>
        <dbReference type="Google" id="ProtNLM"/>
    </source>
</evidence>
<feature type="transmembrane region" description="Helical" evidence="2">
    <location>
        <begin position="59"/>
        <end position="82"/>
    </location>
</feature>
<feature type="transmembrane region" description="Helical" evidence="2">
    <location>
        <begin position="182"/>
        <end position="197"/>
    </location>
</feature>
<dbReference type="RefSeq" id="WP_376841179.1">
    <property type="nucleotide sequence ID" value="NZ_JBHMAU010000074.1"/>
</dbReference>
<feature type="region of interest" description="Disordered" evidence="1">
    <location>
        <begin position="535"/>
        <end position="558"/>
    </location>
</feature>
<proteinExistence type="predicted"/>
<evidence type="ECO:0000313" key="4">
    <source>
        <dbReference type="Proteomes" id="UP001589707"/>
    </source>
</evidence>
<feature type="region of interest" description="Disordered" evidence="1">
    <location>
        <begin position="1"/>
        <end position="32"/>
    </location>
</feature>
<comment type="caution">
    <text evidence="3">The sequence shown here is derived from an EMBL/GenBank/DDBJ whole genome shotgun (WGS) entry which is preliminary data.</text>
</comment>
<feature type="transmembrane region" description="Helical" evidence="2">
    <location>
        <begin position="202"/>
        <end position="218"/>
    </location>
</feature>
<feature type="transmembrane region" description="Helical" evidence="2">
    <location>
        <begin position="155"/>
        <end position="176"/>
    </location>
</feature>
<feature type="transmembrane region" description="Helical" evidence="2">
    <location>
        <begin position="272"/>
        <end position="293"/>
    </location>
</feature>
<feature type="transmembrane region" description="Helical" evidence="2">
    <location>
        <begin position="441"/>
        <end position="460"/>
    </location>
</feature>
<evidence type="ECO:0000256" key="1">
    <source>
        <dbReference type="SAM" id="MobiDB-lite"/>
    </source>
</evidence>
<keyword evidence="2" id="KW-0812">Transmembrane</keyword>
<evidence type="ECO:0000256" key="2">
    <source>
        <dbReference type="SAM" id="Phobius"/>
    </source>
</evidence>
<feature type="transmembrane region" description="Helical" evidence="2">
    <location>
        <begin position="127"/>
        <end position="148"/>
    </location>
</feature>
<protein>
    <recommendedName>
        <fullName evidence="5">Dolichyl-phosphate-mannose-protein mannosyltransferase</fullName>
    </recommendedName>
</protein>
<evidence type="ECO:0000313" key="3">
    <source>
        <dbReference type="EMBL" id="MFB9777272.1"/>
    </source>
</evidence>
<reference evidence="3 4" key="1">
    <citation type="submission" date="2024-09" db="EMBL/GenBank/DDBJ databases">
        <authorList>
            <person name="Sun Q."/>
            <person name="Mori K."/>
        </authorList>
    </citation>
    <scope>NUCLEOTIDE SEQUENCE [LARGE SCALE GENOMIC DNA]</scope>
    <source>
        <strain evidence="3 4">JCM 11683</strain>
    </source>
</reference>
<feature type="transmembrane region" description="Helical" evidence="2">
    <location>
        <begin position="505"/>
        <end position="528"/>
    </location>
</feature>
<feature type="compositionally biased region" description="Low complexity" evidence="1">
    <location>
        <begin position="14"/>
        <end position="32"/>
    </location>
</feature>
<gene>
    <name evidence="3" type="ORF">ACFFN1_12830</name>
</gene>
<keyword evidence="4" id="KW-1185">Reference proteome</keyword>
<sequence length="558" mass="60883">MPTESALPADPSESSASAAAGGTAASAAGSTSAGSATAASRRAAAGLPVPRPDYRSAPVLLHLLGLAVLAGVLTVGTCIVFAPGGMNPDTRWQLHQVLGNEPLSDWHPAIMTITWRWLTVLTGHASAIMYAQIALIFAAGFGFAVYLFDVTRSKAWSVVGVLFIMAPPLFTFLGVIWKDTQMAGMFFLAVVCVLLSFRFPRLRWPLLIIALLAIGYGTAVRKNAFFAVLPLIYLLYRGVFAGRLGRIGLPGDAAEARQLDAHRAHTSRTGRMLRFGAVTAAVLAFVIGSGAVLDARYRPLETHQVSQVMLDDVIFSVPKDELRHADIDPQLREKLLAAQTVCAEKEAYEDAYWRCYGRGKDGIYTAIEHVDELREAWLKLVPTRPDRYLLYRVQTFTHFLFDNYTDWDGATVENSLGFHTKFAQANDAGKTYVEKFGVRDLPWLFTGWFWLVSPLVLLAARGPIKGLELAVGWPGLRAVVMNLSLSSVIYIVGYFPIVPANHFRYVYWPVFAVSMSAIMLAAAGVLAWRARRRPEAVGEPAGASGTEAGEDEQRTTGS</sequence>
<dbReference type="Proteomes" id="UP001589707">
    <property type="component" value="Unassembled WGS sequence"/>
</dbReference>
<keyword evidence="2" id="KW-0472">Membrane</keyword>
<keyword evidence="2" id="KW-1133">Transmembrane helix</keyword>
<dbReference type="EMBL" id="JBHMAU010000074">
    <property type="protein sequence ID" value="MFB9777272.1"/>
    <property type="molecule type" value="Genomic_DNA"/>
</dbReference>
<accession>A0ABV5X6D9</accession>
<organism evidence="3 4">
    <name type="scientific">Brevibacterium otitidis</name>
    <dbReference type="NCBI Taxonomy" id="53364"/>
    <lineage>
        <taxon>Bacteria</taxon>
        <taxon>Bacillati</taxon>
        <taxon>Actinomycetota</taxon>
        <taxon>Actinomycetes</taxon>
        <taxon>Micrococcales</taxon>
        <taxon>Brevibacteriaceae</taxon>
        <taxon>Brevibacterium</taxon>
    </lineage>
</organism>
<feature type="transmembrane region" description="Helical" evidence="2">
    <location>
        <begin position="480"/>
        <end position="499"/>
    </location>
</feature>
<feature type="transmembrane region" description="Helical" evidence="2">
    <location>
        <begin position="224"/>
        <end position="240"/>
    </location>
</feature>
<name>A0ABV5X6D9_9MICO</name>